<feature type="compositionally biased region" description="Polar residues" evidence="2">
    <location>
        <begin position="85"/>
        <end position="98"/>
    </location>
</feature>
<evidence type="ECO:0000256" key="2">
    <source>
        <dbReference type="SAM" id="MobiDB-lite"/>
    </source>
</evidence>
<organism evidence="3 4">
    <name type="scientific">Caenorhabditis tropicalis</name>
    <dbReference type="NCBI Taxonomy" id="1561998"/>
    <lineage>
        <taxon>Eukaryota</taxon>
        <taxon>Metazoa</taxon>
        <taxon>Ecdysozoa</taxon>
        <taxon>Nematoda</taxon>
        <taxon>Chromadorea</taxon>
        <taxon>Rhabditida</taxon>
        <taxon>Rhabditina</taxon>
        <taxon>Rhabditomorpha</taxon>
        <taxon>Rhabditoidea</taxon>
        <taxon>Rhabditidae</taxon>
        <taxon>Peloderinae</taxon>
        <taxon>Caenorhabditis</taxon>
    </lineage>
</organism>
<feature type="compositionally biased region" description="Basic and acidic residues" evidence="2">
    <location>
        <begin position="200"/>
        <end position="210"/>
    </location>
</feature>
<dbReference type="Proteomes" id="UP000095282">
    <property type="component" value="Unplaced"/>
</dbReference>
<feature type="compositionally biased region" description="Pro residues" evidence="2">
    <location>
        <begin position="68"/>
        <end position="80"/>
    </location>
</feature>
<evidence type="ECO:0000313" key="3">
    <source>
        <dbReference type="Proteomes" id="UP000095282"/>
    </source>
</evidence>
<keyword evidence="3" id="KW-1185">Reference proteome</keyword>
<accession>A0A1I7TF68</accession>
<proteinExistence type="predicted"/>
<dbReference type="AlphaFoldDB" id="A0A1I7TF68"/>
<feature type="coiled-coil region" evidence="1">
    <location>
        <begin position="12"/>
        <end position="39"/>
    </location>
</feature>
<evidence type="ECO:0000313" key="4">
    <source>
        <dbReference type="WBParaSite" id="Csp11.Scaffold599.g5353.t1"/>
    </source>
</evidence>
<protein>
    <submittedName>
        <fullName evidence="4">SAM domain-containing protein</fullName>
    </submittedName>
</protein>
<sequence length="228" mass="25823">MESRPPSREERVREDRKELRTLQEENESLIEKLLQVERELNTQLKSGLTRANRFRDFAMYRNTYPPFRNPPAAHAPPTPPFSASCGAQPSGTFTNQPPSFSPLKPAAQKIIMPPGTENNYQVTRVQEELVNWLRGLEIDERSTALIASEAYTKNDLIDFVTRDELLNIGVGGGSSCRIMRAIGEIRERQRRHPVFLSPNRSRDDSLDDYHSSSADDMYTVAAETPSST</sequence>
<dbReference type="SUPFAM" id="SSF47769">
    <property type="entry name" value="SAM/Pointed domain"/>
    <property type="match status" value="1"/>
</dbReference>
<reference evidence="4" key="1">
    <citation type="submission" date="2016-11" db="UniProtKB">
        <authorList>
            <consortium name="WormBaseParasite"/>
        </authorList>
    </citation>
    <scope>IDENTIFICATION</scope>
</reference>
<dbReference type="InterPro" id="IPR013761">
    <property type="entry name" value="SAM/pointed_sf"/>
</dbReference>
<dbReference type="eggNOG" id="KOG4279">
    <property type="taxonomic scope" value="Eukaryota"/>
</dbReference>
<evidence type="ECO:0000256" key="1">
    <source>
        <dbReference type="SAM" id="Coils"/>
    </source>
</evidence>
<dbReference type="WBParaSite" id="Csp11.Scaffold599.g5353.t1">
    <property type="protein sequence ID" value="Csp11.Scaffold599.g5353.t1"/>
    <property type="gene ID" value="Csp11.Scaffold599.g5353"/>
</dbReference>
<feature type="region of interest" description="Disordered" evidence="2">
    <location>
        <begin position="194"/>
        <end position="228"/>
    </location>
</feature>
<feature type="region of interest" description="Disordered" evidence="2">
    <location>
        <begin position="68"/>
        <end position="103"/>
    </location>
</feature>
<keyword evidence="1" id="KW-0175">Coiled coil</keyword>
<dbReference type="STRING" id="1561998.A0A1I7TF68"/>
<name>A0A1I7TF68_9PELO</name>